<dbReference type="InterPro" id="IPR050931">
    <property type="entry name" value="Mito_Protein_Transport_Metaxin"/>
</dbReference>
<dbReference type="GO" id="GO:0005737">
    <property type="term" value="C:cytoplasm"/>
    <property type="evidence" value="ECO:0007669"/>
    <property type="project" value="TreeGrafter"/>
</dbReference>
<dbReference type="InterPro" id="IPR026928">
    <property type="entry name" value="FAX/IsoI-like"/>
</dbReference>
<dbReference type="InterPro" id="IPR033468">
    <property type="entry name" value="Metaxin_GST"/>
</dbReference>
<evidence type="ECO:0000313" key="5">
    <source>
        <dbReference type="EMBL" id="CAE4598720.1"/>
    </source>
</evidence>
<feature type="chain" id="PRO_5030160881" description="GST C-terminal domain-containing protein" evidence="2">
    <location>
        <begin position="17"/>
        <end position="276"/>
    </location>
</feature>
<dbReference type="InterPro" id="IPR012336">
    <property type="entry name" value="Thioredoxin-like_fold"/>
</dbReference>
<dbReference type="SUPFAM" id="SSF47616">
    <property type="entry name" value="GST C-terminal domain-like"/>
    <property type="match status" value="1"/>
</dbReference>
<evidence type="ECO:0000259" key="3">
    <source>
        <dbReference type="Pfam" id="PF17171"/>
    </source>
</evidence>
<dbReference type="PANTHER" id="PTHR12289">
    <property type="entry name" value="METAXIN RELATED"/>
    <property type="match status" value="1"/>
</dbReference>
<proteinExistence type="inferred from homology"/>
<dbReference type="Pfam" id="PF17172">
    <property type="entry name" value="GST_N_4"/>
    <property type="match status" value="1"/>
</dbReference>
<evidence type="ECO:0008006" key="6">
    <source>
        <dbReference type="Google" id="ProtNLM"/>
    </source>
</evidence>
<dbReference type="SFLD" id="SFLDS00019">
    <property type="entry name" value="Glutathione_Transferase_(cytos"/>
    <property type="match status" value="1"/>
</dbReference>
<dbReference type="InterPro" id="IPR036249">
    <property type="entry name" value="Thioredoxin-like_sf"/>
</dbReference>
<dbReference type="InterPro" id="IPR036282">
    <property type="entry name" value="Glutathione-S-Trfase_C_sf"/>
</dbReference>
<organism evidence="5">
    <name type="scientific">Ditylum brightwellii</name>
    <dbReference type="NCBI Taxonomy" id="49249"/>
    <lineage>
        <taxon>Eukaryota</taxon>
        <taxon>Sar</taxon>
        <taxon>Stramenopiles</taxon>
        <taxon>Ochrophyta</taxon>
        <taxon>Bacillariophyta</taxon>
        <taxon>Mediophyceae</taxon>
        <taxon>Lithodesmiophycidae</taxon>
        <taxon>Lithodesmiales</taxon>
        <taxon>Lithodesmiaceae</taxon>
        <taxon>Ditylum</taxon>
    </lineage>
</organism>
<dbReference type="CDD" id="cd03193">
    <property type="entry name" value="GST_C_Metaxin"/>
    <property type="match status" value="1"/>
</dbReference>
<feature type="domain" description="Metaxin glutathione S-transferase" evidence="3">
    <location>
        <begin position="190"/>
        <end position="251"/>
    </location>
</feature>
<name>A0A6V2DH70_9STRA</name>
<feature type="signal peptide" evidence="2">
    <location>
        <begin position="1"/>
        <end position="16"/>
    </location>
</feature>
<sequence>MLLEFFLVGLLFAVTASPTMSDRKIYLFTFPPVPHVYSVSPFAIKLESFFRINNILYEPVFGAAFGSKGMIPYIKFDDKENGEEVPDSNVIINHFKQTRLKDEESFLSAEQRAMSHAVNRMLEEHTIQVCFYYRYGLHMSAFLKALDIEHRFREGMAERWERGQPEHTRNKTKMRGLTRHTDEELWGFSNDDIQAISDYLGKKKYFFGDKPTTADCTIFGHLSQFLWIPIDFPQKEYMKKNCPNVVEFMNRFKKEYWPDWEELCARNIYEEGAETK</sequence>
<dbReference type="PANTHER" id="PTHR12289:SF41">
    <property type="entry name" value="FAILED AXON CONNECTIONS-RELATED"/>
    <property type="match status" value="1"/>
</dbReference>
<dbReference type="AlphaFoldDB" id="A0A6V2DH70"/>
<dbReference type="SUPFAM" id="SSF52833">
    <property type="entry name" value="Thioredoxin-like"/>
    <property type="match status" value="1"/>
</dbReference>
<evidence type="ECO:0000259" key="4">
    <source>
        <dbReference type="Pfam" id="PF17172"/>
    </source>
</evidence>
<feature type="domain" description="Thioredoxin-like fold" evidence="4">
    <location>
        <begin position="41"/>
        <end position="137"/>
    </location>
</feature>
<protein>
    <recommendedName>
        <fullName evidence="6">GST C-terminal domain-containing protein</fullName>
    </recommendedName>
</protein>
<accession>A0A6V2DH70</accession>
<dbReference type="SFLD" id="SFLDG01200">
    <property type="entry name" value="SUF1.1"/>
    <property type="match status" value="1"/>
</dbReference>
<evidence type="ECO:0000256" key="2">
    <source>
        <dbReference type="SAM" id="SignalP"/>
    </source>
</evidence>
<evidence type="ECO:0000256" key="1">
    <source>
        <dbReference type="ARBA" id="ARBA00006475"/>
    </source>
</evidence>
<dbReference type="SFLD" id="SFLDG01180">
    <property type="entry name" value="SUF1"/>
    <property type="match status" value="1"/>
</dbReference>
<dbReference type="EMBL" id="HBNS01012937">
    <property type="protein sequence ID" value="CAE4598720.1"/>
    <property type="molecule type" value="Transcribed_RNA"/>
</dbReference>
<dbReference type="InterPro" id="IPR040079">
    <property type="entry name" value="Glutathione_S-Trfase"/>
</dbReference>
<keyword evidence="2" id="KW-0732">Signal</keyword>
<dbReference type="Gene3D" id="1.20.1050.10">
    <property type="match status" value="1"/>
</dbReference>
<comment type="similarity">
    <text evidence="1">Belongs to the FAX family.</text>
</comment>
<reference evidence="5" key="1">
    <citation type="submission" date="2021-01" db="EMBL/GenBank/DDBJ databases">
        <authorList>
            <person name="Corre E."/>
            <person name="Pelletier E."/>
            <person name="Niang G."/>
            <person name="Scheremetjew M."/>
            <person name="Finn R."/>
            <person name="Kale V."/>
            <person name="Holt S."/>
            <person name="Cochrane G."/>
            <person name="Meng A."/>
            <person name="Brown T."/>
            <person name="Cohen L."/>
        </authorList>
    </citation>
    <scope>NUCLEOTIDE SEQUENCE</scope>
    <source>
        <strain evidence="5">GSO104</strain>
    </source>
</reference>
<gene>
    <name evidence="5" type="ORF">DBRI00130_LOCUS10440</name>
</gene>
<dbReference type="Pfam" id="PF17171">
    <property type="entry name" value="GST_C_6"/>
    <property type="match status" value="1"/>
</dbReference>